<dbReference type="EMBL" id="UYRR01031020">
    <property type="protein sequence ID" value="VDK43715.1"/>
    <property type="molecule type" value="Genomic_DNA"/>
</dbReference>
<evidence type="ECO:0000313" key="2">
    <source>
        <dbReference type="Proteomes" id="UP000267096"/>
    </source>
</evidence>
<organism evidence="3">
    <name type="scientific">Anisakis simplex</name>
    <name type="common">Herring worm</name>
    <dbReference type="NCBI Taxonomy" id="6269"/>
    <lineage>
        <taxon>Eukaryota</taxon>
        <taxon>Metazoa</taxon>
        <taxon>Ecdysozoa</taxon>
        <taxon>Nematoda</taxon>
        <taxon>Chromadorea</taxon>
        <taxon>Rhabditida</taxon>
        <taxon>Spirurina</taxon>
        <taxon>Ascaridomorpha</taxon>
        <taxon>Ascaridoidea</taxon>
        <taxon>Anisakidae</taxon>
        <taxon>Anisakis</taxon>
        <taxon>Anisakis simplex complex</taxon>
    </lineage>
</organism>
<dbReference type="InterPro" id="IPR027417">
    <property type="entry name" value="P-loop_NTPase"/>
</dbReference>
<dbReference type="SUPFAM" id="SSF52540">
    <property type="entry name" value="P-loop containing nucleoside triphosphate hydrolases"/>
    <property type="match status" value="1"/>
</dbReference>
<sequence>MTKKQLLFKILVIGDVGTGKSSIVRRYVHNLFNQYYKATVITYCSVSLYHI</sequence>
<evidence type="ECO:0000313" key="1">
    <source>
        <dbReference type="EMBL" id="VDK43715.1"/>
    </source>
</evidence>
<evidence type="ECO:0000313" key="3">
    <source>
        <dbReference type="WBParaSite" id="ASIM_0001126001-mRNA-1"/>
    </source>
</evidence>
<dbReference type="OrthoDB" id="1436450at2759"/>
<name>A0A0M3JTB2_ANISI</name>
<dbReference type="Proteomes" id="UP000267096">
    <property type="component" value="Unassembled WGS sequence"/>
</dbReference>
<reference evidence="1 2" key="2">
    <citation type="submission" date="2018-11" db="EMBL/GenBank/DDBJ databases">
        <authorList>
            <consortium name="Pathogen Informatics"/>
        </authorList>
    </citation>
    <scope>NUCLEOTIDE SEQUENCE [LARGE SCALE GENOMIC DNA]</scope>
</reference>
<gene>
    <name evidence="1" type="ORF">ASIM_LOCUS10818</name>
</gene>
<keyword evidence="2" id="KW-1185">Reference proteome</keyword>
<dbReference type="AlphaFoldDB" id="A0A0M3JTB2"/>
<protein>
    <submittedName>
        <fullName evidence="3">Ras-related protein Rab-32</fullName>
    </submittedName>
</protein>
<dbReference type="Pfam" id="PF08477">
    <property type="entry name" value="Roc"/>
    <property type="match status" value="1"/>
</dbReference>
<reference evidence="3" key="1">
    <citation type="submission" date="2017-02" db="UniProtKB">
        <authorList>
            <consortium name="WormBaseParasite"/>
        </authorList>
    </citation>
    <scope>IDENTIFICATION</scope>
</reference>
<proteinExistence type="predicted"/>
<dbReference type="Gene3D" id="3.40.50.300">
    <property type="entry name" value="P-loop containing nucleotide triphosphate hydrolases"/>
    <property type="match status" value="1"/>
</dbReference>
<dbReference type="WBParaSite" id="ASIM_0001126001-mRNA-1">
    <property type="protein sequence ID" value="ASIM_0001126001-mRNA-1"/>
    <property type="gene ID" value="ASIM_0001126001"/>
</dbReference>
<accession>A0A0M3JTB2</accession>